<protein>
    <submittedName>
        <fullName evidence="2">Uncharacterized protein</fullName>
    </submittedName>
</protein>
<dbReference type="EMBL" id="ML178814">
    <property type="protein sequence ID" value="TFL07625.1"/>
    <property type="molecule type" value="Genomic_DNA"/>
</dbReference>
<feature type="region of interest" description="Disordered" evidence="1">
    <location>
        <begin position="1"/>
        <end position="21"/>
    </location>
</feature>
<feature type="compositionally biased region" description="Low complexity" evidence="1">
    <location>
        <begin position="9"/>
        <end position="18"/>
    </location>
</feature>
<gene>
    <name evidence="2" type="ORF">BDV98DRAFT_578970</name>
</gene>
<evidence type="ECO:0000313" key="2">
    <source>
        <dbReference type="EMBL" id="TFL07625.1"/>
    </source>
</evidence>
<keyword evidence="3" id="KW-1185">Reference proteome</keyword>
<sequence length="219" mass="23851">MIVKNISRPDGGPDSPSPKFGANMVWSVLDEPDKPGEDLRVGVSCKAPKIDWSAFPTTSGFCSRPQIFGSSALSYGWRIPSAPIREGPSAVPVAAPPDMLEHEDITSTSHIIPICAFGHRGALNALRRENATFIPAEGTKLVNNRTHEVRDTPSRSTPGVLGERFRLKGSIKPSLCRVDLKVFIAQRSSMLEPRHNFIAVRDSDTKFQLKSTSALDSTT</sequence>
<dbReference type="AlphaFoldDB" id="A0A5C3R072"/>
<proteinExistence type="predicted"/>
<organism evidence="2 3">
    <name type="scientific">Pterulicium gracile</name>
    <dbReference type="NCBI Taxonomy" id="1884261"/>
    <lineage>
        <taxon>Eukaryota</taxon>
        <taxon>Fungi</taxon>
        <taxon>Dikarya</taxon>
        <taxon>Basidiomycota</taxon>
        <taxon>Agaricomycotina</taxon>
        <taxon>Agaricomycetes</taxon>
        <taxon>Agaricomycetidae</taxon>
        <taxon>Agaricales</taxon>
        <taxon>Pleurotineae</taxon>
        <taxon>Pterulaceae</taxon>
        <taxon>Pterulicium</taxon>
    </lineage>
</organism>
<dbReference type="Proteomes" id="UP000305067">
    <property type="component" value="Unassembled WGS sequence"/>
</dbReference>
<evidence type="ECO:0000313" key="3">
    <source>
        <dbReference type="Proteomes" id="UP000305067"/>
    </source>
</evidence>
<evidence type="ECO:0000256" key="1">
    <source>
        <dbReference type="SAM" id="MobiDB-lite"/>
    </source>
</evidence>
<accession>A0A5C3R072</accession>
<reference evidence="2 3" key="1">
    <citation type="journal article" date="2019" name="Nat. Ecol. Evol.">
        <title>Megaphylogeny resolves global patterns of mushroom evolution.</title>
        <authorList>
            <person name="Varga T."/>
            <person name="Krizsan K."/>
            <person name="Foldi C."/>
            <person name="Dima B."/>
            <person name="Sanchez-Garcia M."/>
            <person name="Sanchez-Ramirez S."/>
            <person name="Szollosi G.J."/>
            <person name="Szarkandi J.G."/>
            <person name="Papp V."/>
            <person name="Albert L."/>
            <person name="Andreopoulos W."/>
            <person name="Angelini C."/>
            <person name="Antonin V."/>
            <person name="Barry K.W."/>
            <person name="Bougher N.L."/>
            <person name="Buchanan P."/>
            <person name="Buyck B."/>
            <person name="Bense V."/>
            <person name="Catcheside P."/>
            <person name="Chovatia M."/>
            <person name="Cooper J."/>
            <person name="Damon W."/>
            <person name="Desjardin D."/>
            <person name="Finy P."/>
            <person name="Geml J."/>
            <person name="Haridas S."/>
            <person name="Hughes K."/>
            <person name="Justo A."/>
            <person name="Karasinski D."/>
            <person name="Kautmanova I."/>
            <person name="Kiss B."/>
            <person name="Kocsube S."/>
            <person name="Kotiranta H."/>
            <person name="LaButti K.M."/>
            <person name="Lechner B.E."/>
            <person name="Liimatainen K."/>
            <person name="Lipzen A."/>
            <person name="Lukacs Z."/>
            <person name="Mihaltcheva S."/>
            <person name="Morgado L.N."/>
            <person name="Niskanen T."/>
            <person name="Noordeloos M.E."/>
            <person name="Ohm R.A."/>
            <person name="Ortiz-Santana B."/>
            <person name="Ovrebo C."/>
            <person name="Racz N."/>
            <person name="Riley R."/>
            <person name="Savchenko A."/>
            <person name="Shiryaev A."/>
            <person name="Soop K."/>
            <person name="Spirin V."/>
            <person name="Szebenyi C."/>
            <person name="Tomsovsky M."/>
            <person name="Tulloss R.E."/>
            <person name="Uehling J."/>
            <person name="Grigoriev I.V."/>
            <person name="Vagvolgyi C."/>
            <person name="Papp T."/>
            <person name="Martin F.M."/>
            <person name="Miettinen O."/>
            <person name="Hibbett D.S."/>
            <person name="Nagy L.G."/>
        </authorList>
    </citation>
    <scope>NUCLEOTIDE SEQUENCE [LARGE SCALE GENOMIC DNA]</scope>
    <source>
        <strain evidence="2 3">CBS 309.79</strain>
    </source>
</reference>
<name>A0A5C3R072_9AGAR</name>